<evidence type="ECO:0000256" key="7">
    <source>
        <dbReference type="ARBA" id="ARBA00023270"/>
    </source>
</evidence>
<dbReference type="EC" id="4.1.2.14" evidence="5"/>
<dbReference type="PANTHER" id="PTHR30246:SF1">
    <property type="entry name" value="2-DEHYDRO-3-DEOXY-6-PHOSPHOGALACTONATE ALDOLASE-RELATED"/>
    <property type="match status" value="1"/>
</dbReference>
<dbReference type="RefSeq" id="WP_168913246.1">
    <property type="nucleotide sequence ID" value="NZ_JABACI010000004.1"/>
</dbReference>
<dbReference type="InterPro" id="IPR031337">
    <property type="entry name" value="KDPG/KHG_AS_1"/>
</dbReference>
<evidence type="ECO:0000256" key="1">
    <source>
        <dbReference type="ARBA" id="ARBA00000654"/>
    </source>
</evidence>
<comment type="subunit">
    <text evidence="4">Homotrimer.</text>
</comment>
<dbReference type="InterPro" id="IPR031338">
    <property type="entry name" value="KDPG/KHG_AS_2"/>
</dbReference>
<keyword evidence="7" id="KW-0704">Schiff base</keyword>
<evidence type="ECO:0000256" key="8">
    <source>
        <dbReference type="ARBA" id="ARBA00023277"/>
    </source>
</evidence>
<name>A0ABX1KCL4_9MICO</name>
<dbReference type="CDD" id="cd00452">
    <property type="entry name" value="KDPG_aldolase"/>
    <property type="match status" value="1"/>
</dbReference>
<comment type="pathway">
    <text evidence="2">Carbohydrate acid metabolism; 2-dehydro-3-deoxy-D-gluconate degradation; D-glyceraldehyde 3-phosphate and pyruvate from 2-dehydro-3-deoxy-D-gluconate: step 2/2.</text>
</comment>
<gene>
    <name evidence="9" type="primary">eda</name>
    <name evidence="9" type="ORF">HF576_13035</name>
</gene>
<evidence type="ECO:0000256" key="3">
    <source>
        <dbReference type="ARBA" id="ARBA00006906"/>
    </source>
</evidence>
<reference evidence="9 10" key="1">
    <citation type="submission" date="2020-04" db="EMBL/GenBank/DDBJ databases">
        <title>CFH 90308 Microbacterium sp.</title>
        <authorList>
            <person name="Nie G."/>
            <person name="Ming H."/>
            <person name="Xia T."/>
        </authorList>
    </citation>
    <scope>NUCLEOTIDE SEQUENCE [LARGE SCALE GENOMIC DNA]</scope>
    <source>
        <strain evidence="9 10">CFH 90308</strain>
    </source>
</reference>
<comment type="similarity">
    <text evidence="3">Belongs to the KHG/KDPG aldolase family.</text>
</comment>
<dbReference type="InterPro" id="IPR000887">
    <property type="entry name" value="Aldlse_KDPG_KHG"/>
</dbReference>
<dbReference type="Pfam" id="PF01081">
    <property type="entry name" value="Aldolase"/>
    <property type="match status" value="1"/>
</dbReference>
<accession>A0ABX1KCL4</accession>
<evidence type="ECO:0000256" key="5">
    <source>
        <dbReference type="ARBA" id="ARBA00013063"/>
    </source>
</evidence>
<keyword evidence="10" id="KW-1185">Reference proteome</keyword>
<evidence type="ECO:0000256" key="2">
    <source>
        <dbReference type="ARBA" id="ARBA00004736"/>
    </source>
</evidence>
<dbReference type="PROSITE" id="PS00160">
    <property type="entry name" value="ALDOLASE_KDPG_KHG_2"/>
    <property type="match status" value="1"/>
</dbReference>
<evidence type="ECO:0000256" key="4">
    <source>
        <dbReference type="ARBA" id="ARBA00011233"/>
    </source>
</evidence>
<comment type="caution">
    <text evidence="9">The sequence shown here is derived from an EMBL/GenBank/DDBJ whole genome shotgun (WGS) entry which is preliminary data.</text>
</comment>
<proteinExistence type="inferred from homology"/>
<comment type="catalytic activity">
    <reaction evidence="1">
        <text>2-dehydro-3-deoxy-6-phospho-D-gluconate = D-glyceraldehyde 3-phosphate + pyruvate</text>
        <dbReference type="Rhea" id="RHEA:17089"/>
        <dbReference type="ChEBI" id="CHEBI:15361"/>
        <dbReference type="ChEBI" id="CHEBI:57569"/>
        <dbReference type="ChEBI" id="CHEBI:59776"/>
        <dbReference type="EC" id="4.1.2.14"/>
    </reaction>
</comment>
<keyword evidence="8" id="KW-0119">Carbohydrate metabolism</keyword>
<dbReference type="SUPFAM" id="SSF51569">
    <property type="entry name" value="Aldolase"/>
    <property type="match status" value="1"/>
</dbReference>
<evidence type="ECO:0000313" key="10">
    <source>
        <dbReference type="Proteomes" id="UP001429745"/>
    </source>
</evidence>
<sequence>MSAVFETIRGIGVVPVVEIENPDDGVPLARALRAGGISTMEVTFRTAAAADAIRLVKAELPDFVVGAGTLVTPADVAQAVAAGAAYGVSPGFRADLSAAAAAVGLPFIPGVITPSEILAAVDAGHRHLKFFPAAHYGGIDTLRSLAAPFSRLSVSFMPTGGVRAATLADHLALPHVFAVGGTWIASRADVVGGRFGEIELAAREARTTLDAL</sequence>
<dbReference type="InterPro" id="IPR013785">
    <property type="entry name" value="Aldolase_TIM"/>
</dbReference>
<dbReference type="Gene3D" id="3.20.20.70">
    <property type="entry name" value="Aldolase class I"/>
    <property type="match status" value="1"/>
</dbReference>
<keyword evidence="6 9" id="KW-0456">Lyase</keyword>
<dbReference type="PANTHER" id="PTHR30246">
    <property type="entry name" value="2-KETO-3-DEOXY-6-PHOSPHOGLUCONATE ALDOLASE"/>
    <property type="match status" value="1"/>
</dbReference>
<dbReference type="GO" id="GO:0008700">
    <property type="term" value="F:(R,S)-4-hydroxy-2-oxoglutarate aldolase activity"/>
    <property type="evidence" value="ECO:0007669"/>
    <property type="project" value="UniProtKB-EC"/>
</dbReference>
<evidence type="ECO:0000313" key="9">
    <source>
        <dbReference type="EMBL" id="NLP84776.1"/>
    </source>
</evidence>
<dbReference type="PROSITE" id="PS00159">
    <property type="entry name" value="ALDOLASE_KDPG_KHG_1"/>
    <property type="match status" value="1"/>
</dbReference>
<organism evidence="9 10">
    <name type="scientific">Microbacterium salsuginis</name>
    <dbReference type="NCBI Taxonomy" id="2722803"/>
    <lineage>
        <taxon>Bacteria</taxon>
        <taxon>Bacillati</taxon>
        <taxon>Actinomycetota</taxon>
        <taxon>Actinomycetes</taxon>
        <taxon>Micrococcales</taxon>
        <taxon>Microbacteriaceae</taxon>
        <taxon>Microbacterium</taxon>
    </lineage>
</organism>
<dbReference type="NCBIfam" id="TIGR01182">
    <property type="entry name" value="eda"/>
    <property type="match status" value="1"/>
</dbReference>
<protein>
    <recommendedName>
        <fullName evidence="5">2-dehydro-3-deoxy-phosphogluconate aldolase</fullName>
        <ecNumber evidence="5">4.1.2.14</ecNumber>
    </recommendedName>
</protein>
<dbReference type="Proteomes" id="UP001429745">
    <property type="component" value="Unassembled WGS sequence"/>
</dbReference>
<dbReference type="EMBL" id="JABACI010000004">
    <property type="protein sequence ID" value="NLP84776.1"/>
    <property type="molecule type" value="Genomic_DNA"/>
</dbReference>
<dbReference type="GO" id="GO:0008675">
    <property type="term" value="F:2-dehydro-3-deoxy-phosphogluconate aldolase activity"/>
    <property type="evidence" value="ECO:0007669"/>
    <property type="project" value="UniProtKB-EC"/>
</dbReference>
<evidence type="ECO:0000256" key="6">
    <source>
        <dbReference type="ARBA" id="ARBA00023239"/>
    </source>
</evidence>